<reference evidence="2 3" key="1">
    <citation type="journal article" date="2006" name="J. Bacteriol.">
        <title>Comparison of the genome sequence of the poultry pathogen Bordetella avium with those of B. bronchiseptica, B. pertussis, and B. parapertussis reveals extensive diversity in surface structures associated with host interaction.</title>
        <authorList>
            <person name="Sebaihia M."/>
            <person name="Preston A."/>
            <person name="Maskell D.J."/>
            <person name="Kuzmiak H."/>
            <person name="Connell T.D."/>
            <person name="King N.D."/>
            <person name="Orndorff P.E."/>
            <person name="Miyamoto D.M."/>
            <person name="Thomson N.R."/>
            <person name="Harris D."/>
            <person name="Goble A."/>
            <person name="Lord A."/>
            <person name="Murphy L."/>
            <person name="Quail M.A."/>
            <person name="Rutter S."/>
            <person name="Squares R."/>
            <person name="Squares S."/>
            <person name="Woodward J."/>
            <person name="Parkhill J."/>
            <person name="Temple L.M."/>
        </authorList>
    </citation>
    <scope>NUCLEOTIDE SEQUENCE [LARGE SCALE GENOMIC DNA]</scope>
    <source>
        <strain evidence="2 3">197N</strain>
    </source>
</reference>
<keyword evidence="1" id="KW-1133">Transmembrane helix</keyword>
<protein>
    <submittedName>
        <fullName evidence="2">Phage-related protein</fullName>
    </submittedName>
</protein>
<name>Q2KZ17_BORA1</name>
<evidence type="ECO:0000313" key="2">
    <source>
        <dbReference type="EMBL" id="CAJ48038.1"/>
    </source>
</evidence>
<dbReference type="OrthoDB" id="8644338at2"/>
<dbReference type="HOGENOM" id="CLU_174839_0_0_4"/>
<dbReference type="AlphaFoldDB" id="Q2KZ17"/>
<keyword evidence="1" id="KW-0812">Transmembrane</keyword>
<evidence type="ECO:0000256" key="1">
    <source>
        <dbReference type="SAM" id="Phobius"/>
    </source>
</evidence>
<feature type="transmembrane region" description="Helical" evidence="1">
    <location>
        <begin position="32"/>
        <end position="51"/>
    </location>
</feature>
<accession>Q2KZ17</accession>
<keyword evidence="1" id="KW-0472">Membrane</keyword>
<sequence>MDLSSSPEKAALTAMYGGGGSALIFGLSANDFFALVGAVVAVVGLVANLWFKYQHLKIAREAAAKTDKEDA</sequence>
<dbReference type="eggNOG" id="ENOG5033KAC">
    <property type="taxonomic scope" value="Bacteria"/>
</dbReference>
<organism evidence="2 3">
    <name type="scientific">Bordetella avium (strain 197N)</name>
    <dbReference type="NCBI Taxonomy" id="360910"/>
    <lineage>
        <taxon>Bacteria</taxon>
        <taxon>Pseudomonadati</taxon>
        <taxon>Pseudomonadota</taxon>
        <taxon>Betaproteobacteria</taxon>
        <taxon>Burkholderiales</taxon>
        <taxon>Alcaligenaceae</taxon>
        <taxon>Bordetella</taxon>
    </lineage>
</organism>
<dbReference type="EMBL" id="AM167904">
    <property type="protein sequence ID" value="CAJ48038.1"/>
    <property type="molecule type" value="Genomic_DNA"/>
</dbReference>
<dbReference type="RefSeq" id="WP_012416130.1">
    <property type="nucleotide sequence ID" value="NC_010645.1"/>
</dbReference>
<evidence type="ECO:0000313" key="3">
    <source>
        <dbReference type="Proteomes" id="UP000001977"/>
    </source>
</evidence>
<dbReference type="STRING" id="360910.BAV0436"/>
<dbReference type="KEGG" id="bav:BAV0436"/>
<keyword evidence="3" id="KW-1185">Reference proteome</keyword>
<proteinExistence type="predicted"/>
<gene>
    <name evidence="2" type="ordered locus">BAV0436</name>
</gene>
<dbReference type="Proteomes" id="UP000001977">
    <property type="component" value="Chromosome"/>
</dbReference>